<sequence>MKQEINTPTIDIREDYLLKKSDLLDILLQDKTTHKNIIWATDSYELYGKKYTPVECITSDLVTGKNGTLIQPRAAKSKEEQLLRTRDKAEVFTPLSIVKQMNEACDTKRITKNNWQEYVSLLKLEITCGEAPFIVSRYDPVSDKQELLPLVERVGFLDKKLSVVSKYCNTHDEWIKWAKIAFQSSYGYEWQGDSLLIARENLLYTFIDYYQDKFKEMPRIELKKAIAEIIAWNIFQMDGLKYVIPLSCKTETITIKGEVTLFGKEDDRIVEKPCAGCENKIAKNHNGTYVRIMNWKEDKIIRFVDIVN</sequence>
<proteinExistence type="predicted"/>
<organism evidence="1 2">
    <name type="scientific">Fermentimonas caenicola</name>
    <dbReference type="NCBI Taxonomy" id="1562970"/>
    <lineage>
        <taxon>Bacteria</taxon>
        <taxon>Pseudomonadati</taxon>
        <taxon>Bacteroidota</taxon>
        <taxon>Bacteroidia</taxon>
        <taxon>Bacteroidales</taxon>
        <taxon>Dysgonomonadaceae</taxon>
        <taxon>Fermentimonas</taxon>
    </lineage>
</organism>
<dbReference type="GO" id="GO:0008168">
    <property type="term" value="F:methyltransferase activity"/>
    <property type="evidence" value="ECO:0007669"/>
    <property type="project" value="UniProtKB-KW"/>
</dbReference>
<dbReference type="Proteomes" id="UP000032417">
    <property type="component" value="Chromosome 1"/>
</dbReference>
<keyword evidence="1" id="KW-0489">Methyltransferase</keyword>
<accession>A0A098C1G6</accession>
<dbReference type="OrthoDB" id="9813673at2"/>
<dbReference type="AlphaFoldDB" id="A0A098C1G6"/>
<dbReference type="HOGENOM" id="CLU_071840_0_0_10"/>
<protein>
    <submittedName>
        <fullName evidence="1">Putative type II DNA modification methyltransferase</fullName>
    </submittedName>
</protein>
<evidence type="ECO:0000313" key="1">
    <source>
        <dbReference type="EMBL" id="CEA16729.1"/>
    </source>
</evidence>
<dbReference type="REBASE" id="94690">
    <property type="entry name" value="M.Psp385ORF1999P"/>
</dbReference>
<dbReference type="EMBL" id="LN515532">
    <property type="protein sequence ID" value="CEA16729.1"/>
    <property type="molecule type" value="Genomic_DNA"/>
</dbReference>
<gene>
    <name evidence="1" type="ORF">ING2E5B_1999</name>
</gene>
<reference evidence="1 2" key="1">
    <citation type="submission" date="2014-08" db="EMBL/GenBank/DDBJ databases">
        <authorList>
            <person name="Wibberg D."/>
        </authorList>
    </citation>
    <scope>NUCLEOTIDE SEQUENCE [LARGE SCALE GENOMIC DNA]</scope>
    <source>
        <strain evidence="2">ING2-E5B</strain>
    </source>
</reference>
<name>A0A098C1G6_9BACT</name>
<keyword evidence="1" id="KW-0808">Transferase</keyword>
<dbReference type="GO" id="GO:0032259">
    <property type="term" value="P:methylation"/>
    <property type="evidence" value="ECO:0007669"/>
    <property type="project" value="UniProtKB-KW"/>
</dbReference>
<dbReference type="STRING" id="1562970.ING2E5B_1999"/>
<dbReference type="KEGG" id="pbt:ING2E5B_1999"/>
<evidence type="ECO:0000313" key="2">
    <source>
        <dbReference type="Proteomes" id="UP000032417"/>
    </source>
</evidence>
<keyword evidence="2" id="KW-1185">Reference proteome</keyword>